<organism evidence="2 3">
    <name type="scientific">Penicillium decumbens</name>
    <dbReference type="NCBI Taxonomy" id="69771"/>
    <lineage>
        <taxon>Eukaryota</taxon>
        <taxon>Fungi</taxon>
        <taxon>Dikarya</taxon>
        <taxon>Ascomycota</taxon>
        <taxon>Pezizomycotina</taxon>
        <taxon>Eurotiomycetes</taxon>
        <taxon>Eurotiomycetidae</taxon>
        <taxon>Eurotiales</taxon>
        <taxon>Aspergillaceae</taxon>
        <taxon>Penicillium</taxon>
    </lineage>
</organism>
<evidence type="ECO:0000256" key="1">
    <source>
        <dbReference type="SAM" id="MobiDB-lite"/>
    </source>
</evidence>
<dbReference type="Proteomes" id="UP000191522">
    <property type="component" value="Unassembled WGS sequence"/>
</dbReference>
<feature type="region of interest" description="Disordered" evidence="1">
    <location>
        <begin position="1"/>
        <end position="130"/>
    </location>
</feature>
<gene>
    <name evidence="2" type="ORF">PENDEC_c012G01023</name>
</gene>
<feature type="compositionally biased region" description="Basic residues" evidence="1">
    <location>
        <begin position="230"/>
        <end position="240"/>
    </location>
</feature>
<keyword evidence="3" id="KW-1185">Reference proteome</keyword>
<comment type="caution">
    <text evidence="2">The sequence shown here is derived from an EMBL/GenBank/DDBJ whole genome shotgun (WGS) entry which is preliminary data.</text>
</comment>
<name>A0A1V6PBU5_PENDC</name>
<feature type="compositionally biased region" description="Basic and acidic residues" evidence="1">
    <location>
        <begin position="347"/>
        <end position="356"/>
    </location>
</feature>
<feature type="compositionally biased region" description="Basic and acidic residues" evidence="1">
    <location>
        <begin position="291"/>
        <end position="305"/>
    </location>
</feature>
<accession>A0A1V6PBU5</accession>
<feature type="compositionally biased region" description="Low complexity" evidence="1">
    <location>
        <begin position="56"/>
        <end position="70"/>
    </location>
</feature>
<reference evidence="3" key="1">
    <citation type="journal article" date="2017" name="Nat. Microbiol.">
        <title>Global analysis of biosynthetic gene clusters reveals vast potential of secondary metabolite production in Penicillium species.</title>
        <authorList>
            <person name="Nielsen J.C."/>
            <person name="Grijseels S."/>
            <person name="Prigent S."/>
            <person name="Ji B."/>
            <person name="Dainat J."/>
            <person name="Nielsen K.F."/>
            <person name="Frisvad J.C."/>
            <person name="Workman M."/>
            <person name="Nielsen J."/>
        </authorList>
    </citation>
    <scope>NUCLEOTIDE SEQUENCE [LARGE SCALE GENOMIC DNA]</scope>
    <source>
        <strain evidence="3">IBT 11843</strain>
    </source>
</reference>
<dbReference type="EMBL" id="MDYL01000012">
    <property type="protein sequence ID" value="OQD74122.1"/>
    <property type="molecule type" value="Genomic_DNA"/>
</dbReference>
<dbReference type="AlphaFoldDB" id="A0A1V6PBU5"/>
<feature type="compositionally biased region" description="Polar residues" evidence="1">
    <location>
        <begin position="71"/>
        <end position="83"/>
    </location>
</feature>
<evidence type="ECO:0000313" key="2">
    <source>
        <dbReference type="EMBL" id="OQD74122.1"/>
    </source>
</evidence>
<evidence type="ECO:0000313" key="3">
    <source>
        <dbReference type="Proteomes" id="UP000191522"/>
    </source>
</evidence>
<sequence length="448" mass="49422">MDPSETIKIEGNATHSEEIASSIDDADITTAHARSLETEDSASINPSSKPKDADMTTAPATSSETEAFAAINSSSKPEDTTQMAEIAKDSLGENESNEDMAEADVPAGLSNPSPAPETGRAAKKTRSHAPKALFGKPDFVRDFPYEKAELTDHQLGMLICQGPTVRKKWAHYFTSNGHLRPQYHGHLFAKLPNGELKYPEEILLSNVALDLSSAMQRWQQREKREANGKPAKKRKAKKNKASTEPEETDNVPETAQESDPYRSRSRLGSAGLPRDSLASAPISGRQAPPKRGIDRRRSQSPRRDCAAPASGRLTAEPSGVTYRGEHDNSVSATGADRPMRGNSFGPRDGDENRQTGEDEPWLYDPAQPIQRYRAGDLDPVAMVDLKRSIEGIHREVSKLHMKLLAACDNSNNLQFKMNANDLMIKLWTLQNSCWMLQRQVTTDMMEDE</sequence>
<protein>
    <submittedName>
        <fullName evidence="2">Uncharacterized protein</fullName>
    </submittedName>
</protein>
<feature type="region of interest" description="Disordered" evidence="1">
    <location>
        <begin position="218"/>
        <end position="364"/>
    </location>
</feature>
<proteinExistence type="predicted"/>
<dbReference type="OrthoDB" id="4362635at2759"/>